<dbReference type="RefSeq" id="WP_220610007.1">
    <property type="nucleotide sequence ID" value="NZ_CP080598.1"/>
</dbReference>
<organism evidence="1 2">
    <name type="scientific">Sphaerospermopsis torques-reginae ITEP-024</name>
    <dbReference type="NCBI Taxonomy" id="984208"/>
    <lineage>
        <taxon>Bacteria</taxon>
        <taxon>Bacillati</taxon>
        <taxon>Cyanobacteriota</taxon>
        <taxon>Cyanophyceae</taxon>
        <taxon>Nostocales</taxon>
        <taxon>Aphanizomenonaceae</taxon>
        <taxon>Sphaerospermopsis</taxon>
        <taxon>Sphaerospermopsis torques-reginae</taxon>
    </lineage>
</organism>
<keyword evidence="2" id="KW-1185">Reference proteome</keyword>
<protein>
    <recommendedName>
        <fullName evidence="3">Restriction endonuclease</fullName>
    </recommendedName>
</protein>
<reference evidence="1 2" key="1">
    <citation type="journal article" date="2022" name="J. Am. Chem. Soc.">
        <title>Biosynthesis of Guanitoxin Enables Global Environmental Detection in Freshwater Cyanobacteria.</title>
        <authorList>
            <person name="Lima S.T."/>
            <person name="Fallon T.R."/>
            <person name="Cordoza J.L."/>
            <person name="Chekan J.R."/>
            <person name="Delbaje E."/>
            <person name="Hopiavuori A.R."/>
            <person name="Alvarenga D.O."/>
            <person name="Wood S.M."/>
            <person name="Luhavaya H."/>
            <person name="Baumgartner J.T."/>
            <person name="Dorr F.A."/>
            <person name="Etchegaray A."/>
            <person name="Pinto E."/>
            <person name="McKinnie S.M.K."/>
            <person name="Fiore M.F."/>
            <person name="Moore B.S."/>
        </authorList>
    </citation>
    <scope>NUCLEOTIDE SEQUENCE [LARGE SCALE GENOMIC DNA]</scope>
    <source>
        <strain evidence="1 2">ITEP-024</strain>
    </source>
</reference>
<proteinExistence type="predicted"/>
<sequence length="433" mass="51016">MSMKQTSGFIVYLPNEQKKFRDCLIKNEPFAENVTFLWKEKSRIIRLLFISFDNQNIHYAVLLKTGNKDHKTTLPQRYLSFFKSLNIQDPIPLNEIYENSTFLKISLDSLKCLPAWENENPYMYEINSPCWEQLINCIKRMRGSIARDLDEMLELVNNTNIFEGDDSNRMAQQKDAVQLCLNLVFGDTDLLSEKSFNSIMDVKHRDYLSYVIEDDIINHDSSIFDDWHIDVNKSSIVQRTFKRGKNTLNITNVNRKKAETTLGVDLIYFNRKFESFVMVQYKTWKQESGRNIYRYDDGYAKQIISMKTADKILFRQHIFTKFTLNSYRIDPNPFYFKICYPENISYNQHMIGGLYLPYLYTEICMNECSGKYGGRLIREEDIPYRINNNLFIELVKSGLIGSRGIKNQIELNQVINNLLESGHRITIAEHYED</sequence>
<evidence type="ECO:0008006" key="3">
    <source>
        <dbReference type="Google" id="ProtNLM"/>
    </source>
</evidence>
<evidence type="ECO:0000313" key="1">
    <source>
        <dbReference type="EMBL" id="QYX32042.1"/>
    </source>
</evidence>
<dbReference type="Proteomes" id="UP000826540">
    <property type="component" value="Chromosome"/>
</dbReference>
<gene>
    <name evidence="1" type="ORF">K2F26_00980</name>
</gene>
<dbReference type="EMBL" id="CP080598">
    <property type="protein sequence ID" value="QYX32042.1"/>
    <property type="molecule type" value="Genomic_DNA"/>
</dbReference>
<accession>A0ABX8X007</accession>
<name>A0ABX8X007_9CYAN</name>
<evidence type="ECO:0000313" key="2">
    <source>
        <dbReference type="Proteomes" id="UP000826540"/>
    </source>
</evidence>